<sequence>MKKRIFVGLSLCALLAAGVSYRALADSDALWRIVGEQCVQDMQARGAPEPCAEVKLQQGVAVLKDRNGALQYLLIPTDRVSGIESPRLLQNDAPAYWREAWQARRFMDAKRGEPLPRQAVSLTINSQYGRSQNQLHIHISCVAPKVRQQVDDLDDSLNTGWRQLPVELEGHSYWARRVDADANGDPAADPFRLLADGLPGARDEMGRYGLALLPADFSDGPGFVLLATRADALAVNRASAEELQDHDCKILQP</sequence>
<comment type="pathway">
    <text evidence="4">Lipid metabolism.</text>
</comment>
<dbReference type="GO" id="GO:0005886">
    <property type="term" value="C:plasma membrane"/>
    <property type="evidence" value="ECO:0007669"/>
    <property type="project" value="UniProtKB-SubCell"/>
</dbReference>
<dbReference type="GO" id="GO:0008654">
    <property type="term" value="P:phospholipid biosynthetic process"/>
    <property type="evidence" value="ECO:0007669"/>
    <property type="project" value="UniProtKB-KW"/>
</dbReference>
<evidence type="ECO:0000256" key="17">
    <source>
        <dbReference type="ARBA" id="ARBA00032888"/>
    </source>
</evidence>
<dbReference type="GO" id="GO:0008715">
    <property type="term" value="F:CDP-diacylglycerol diphosphatase activity"/>
    <property type="evidence" value="ECO:0007669"/>
    <property type="project" value="UniProtKB-EC"/>
</dbReference>
<dbReference type="SUPFAM" id="SSF54197">
    <property type="entry name" value="HIT-like"/>
    <property type="match status" value="1"/>
</dbReference>
<keyword evidence="8" id="KW-1003">Cell membrane</keyword>
<dbReference type="EMBL" id="PPTF01000094">
    <property type="protein sequence ID" value="POA96964.1"/>
    <property type="molecule type" value="Genomic_DNA"/>
</dbReference>
<evidence type="ECO:0000256" key="11">
    <source>
        <dbReference type="ARBA" id="ARBA00022801"/>
    </source>
</evidence>
<evidence type="ECO:0000256" key="3">
    <source>
        <dbReference type="ARBA" id="ARBA00004927"/>
    </source>
</evidence>
<evidence type="ECO:0000256" key="9">
    <source>
        <dbReference type="ARBA" id="ARBA00022516"/>
    </source>
</evidence>
<evidence type="ECO:0000256" key="8">
    <source>
        <dbReference type="ARBA" id="ARBA00022475"/>
    </source>
</evidence>
<evidence type="ECO:0000256" key="13">
    <source>
        <dbReference type="ARBA" id="ARBA00023098"/>
    </source>
</evidence>
<evidence type="ECO:0000256" key="2">
    <source>
        <dbReference type="ARBA" id="ARBA00004162"/>
    </source>
</evidence>
<comment type="subcellular location">
    <subcellularLocation>
        <location evidence="2">Cell membrane</location>
        <topology evidence="2">Single-pass membrane protein</topology>
    </subcellularLocation>
</comment>
<dbReference type="NCBIfam" id="NF003986">
    <property type="entry name" value="PRK05471.1-5"/>
    <property type="match status" value="1"/>
</dbReference>
<dbReference type="AlphaFoldDB" id="A0A2K4MIQ0"/>
<evidence type="ECO:0000313" key="21">
    <source>
        <dbReference type="Proteomes" id="UP000236416"/>
    </source>
</evidence>
<evidence type="ECO:0000256" key="18">
    <source>
        <dbReference type="ARBA" id="ARBA00032892"/>
    </source>
</evidence>
<dbReference type="InterPro" id="IPR003763">
    <property type="entry name" value="CDP-diacylglyc_Pase"/>
</dbReference>
<keyword evidence="9" id="KW-0444">Lipid biosynthesis</keyword>
<dbReference type="EC" id="3.6.1.26" evidence="6"/>
<keyword evidence="13" id="KW-0443">Lipid metabolism</keyword>
<gene>
    <name evidence="20" type="ORF">C2134_19520</name>
</gene>
<comment type="pathway">
    <text evidence="3">Phospholipid metabolism; CDP-diacylglycerol degradation; phosphatidate from CDP-diacylglycerol: step 1/1.</text>
</comment>
<keyword evidence="11" id="KW-0378">Hydrolase</keyword>
<proteinExistence type="inferred from homology"/>
<evidence type="ECO:0000256" key="12">
    <source>
        <dbReference type="ARBA" id="ARBA00022989"/>
    </source>
</evidence>
<dbReference type="Gene3D" id="3.30.428.30">
    <property type="entry name" value="HIT family - CDH-like"/>
    <property type="match status" value="1"/>
</dbReference>
<keyword evidence="16" id="KW-1208">Phospholipid metabolism</keyword>
<reference evidence="20 21" key="1">
    <citation type="submission" date="2018-01" db="EMBL/GenBank/DDBJ databases">
        <title>Genomic Sequence of Chromobacterium MWU13-2610 from wild cranberry bogs within the Cape Cod National Seashore.</title>
        <authorList>
            <person name="O'Hara-Hanley K."/>
            <person name="Soby S."/>
            <person name="Harrison A."/>
        </authorList>
    </citation>
    <scope>NUCLEOTIDE SEQUENCE [LARGE SCALE GENOMIC DNA]</scope>
    <source>
        <strain evidence="20 21">MWU13-2610</strain>
    </source>
</reference>
<evidence type="ECO:0000256" key="15">
    <source>
        <dbReference type="ARBA" id="ARBA00023209"/>
    </source>
</evidence>
<protein>
    <recommendedName>
        <fullName evidence="7">CDP-diacylglycerol pyrophosphatase</fullName>
        <ecNumber evidence="6">3.6.1.26</ecNumber>
    </recommendedName>
    <alternativeName>
        <fullName evidence="17">CDP-diacylglycerol phosphatidylhydrolase</fullName>
    </alternativeName>
    <alternativeName>
        <fullName evidence="18">CDP-diglyceride hydrolase</fullName>
    </alternativeName>
</protein>
<keyword evidence="10" id="KW-0812">Transmembrane</keyword>
<evidence type="ECO:0000256" key="5">
    <source>
        <dbReference type="ARBA" id="ARBA00006435"/>
    </source>
</evidence>
<evidence type="ECO:0000256" key="7">
    <source>
        <dbReference type="ARBA" id="ARBA00019608"/>
    </source>
</evidence>
<feature type="signal peptide" evidence="19">
    <location>
        <begin position="1"/>
        <end position="25"/>
    </location>
</feature>
<keyword evidence="12" id="KW-1133">Transmembrane helix</keyword>
<dbReference type="GO" id="GO:0046342">
    <property type="term" value="P:CDP-diacylglycerol catabolic process"/>
    <property type="evidence" value="ECO:0007669"/>
    <property type="project" value="UniProtKB-UniPathway"/>
</dbReference>
<dbReference type="PIRSF" id="PIRSF001273">
    <property type="entry name" value="CDH"/>
    <property type="match status" value="1"/>
</dbReference>
<dbReference type="Proteomes" id="UP000236416">
    <property type="component" value="Unassembled WGS sequence"/>
</dbReference>
<keyword evidence="15" id="KW-0594">Phospholipid biosynthesis</keyword>
<dbReference type="RefSeq" id="WP_103321741.1">
    <property type="nucleotide sequence ID" value="NZ_PPTF01000094.1"/>
</dbReference>
<evidence type="ECO:0000256" key="14">
    <source>
        <dbReference type="ARBA" id="ARBA00023136"/>
    </source>
</evidence>
<dbReference type="Pfam" id="PF02611">
    <property type="entry name" value="CDH"/>
    <property type="match status" value="1"/>
</dbReference>
<keyword evidence="21" id="KW-1185">Reference proteome</keyword>
<evidence type="ECO:0000256" key="10">
    <source>
        <dbReference type="ARBA" id="ARBA00022692"/>
    </source>
</evidence>
<organism evidence="20 21">
    <name type="scientific">Chromobacterium sinusclupearum</name>
    <dbReference type="NCBI Taxonomy" id="2077146"/>
    <lineage>
        <taxon>Bacteria</taxon>
        <taxon>Pseudomonadati</taxon>
        <taxon>Pseudomonadota</taxon>
        <taxon>Betaproteobacteria</taxon>
        <taxon>Neisseriales</taxon>
        <taxon>Chromobacteriaceae</taxon>
        <taxon>Chromobacterium</taxon>
    </lineage>
</organism>
<dbReference type="InterPro" id="IPR036265">
    <property type="entry name" value="HIT-like_sf"/>
</dbReference>
<comment type="caution">
    <text evidence="20">The sequence shown here is derived from an EMBL/GenBank/DDBJ whole genome shotgun (WGS) entry which is preliminary data.</text>
</comment>
<evidence type="ECO:0000256" key="19">
    <source>
        <dbReference type="SAM" id="SignalP"/>
    </source>
</evidence>
<evidence type="ECO:0000256" key="4">
    <source>
        <dbReference type="ARBA" id="ARBA00005189"/>
    </source>
</evidence>
<keyword evidence="19" id="KW-0732">Signal</keyword>
<evidence type="ECO:0000256" key="1">
    <source>
        <dbReference type="ARBA" id="ARBA00001007"/>
    </source>
</evidence>
<comment type="similarity">
    <text evidence="5">Belongs to the Cdh family.</text>
</comment>
<accession>A0A2K4MIQ0</accession>
<evidence type="ECO:0000256" key="16">
    <source>
        <dbReference type="ARBA" id="ARBA00023264"/>
    </source>
</evidence>
<feature type="chain" id="PRO_5014439293" description="CDP-diacylglycerol pyrophosphatase" evidence="19">
    <location>
        <begin position="26"/>
        <end position="253"/>
    </location>
</feature>
<name>A0A2K4MIQ0_9NEIS</name>
<evidence type="ECO:0000256" key="6">
    <source>
        <dbReference type="ARBA" id="ARBA00012375"/>
    </source>
</evidence>
<keyword evidence="14" id="KW-0472">Membrane</keyword>
<dbReference type="UniPathway" id="UPA00609">
    <property type="reaction ID" value="UER00664"/>
</dbReference>
<comment type="catalytic activity">
    <reaction evidence="1">
        <text>a CDP-1,2-diacyl-sn-glycerol + H2O = a 1,2-diacyl-sn-glycero-3-phosphate + CMP + 2 H(+)</text>
        <dbReference type="Rhea" id="RHEA:15221"/>
        <dbReference type="ChEBI" id="CHEBI:15377"/>
        <dbReference type="ChEBI" id="CHEBI:15378"/>
        <dbReference type="ChEBI" id="CHEBI:58332"/>
        <dbReference type="ChEBI" id="CHEBI:58608"/>
        <dbReference type="ChEBI" id="CHEBI:60377"/>
        <dbReference type="EC" id="3.6.1.26"/>
    </reaction>
</comment>
<evidence type="ECO:0000313" key="20">
    <source>
        <dbReference type="EMBL" id="POA96964.1"/>
    </source>
</evidence>